<dbReference type="RefSeq" id="XP_004490007.1">
    <property type="nucleotide sequence ID" value="XM_004489950.3"/>
</dbReference>
<dbReference type="OrthoDB" id="544175at2759"/>
<dbReference type="PANTHER" id="PTHR46667">
    <property type="entry name" value="OS05G0182700 PROTEIN"/>
    <property type="match status" value="1"/>
</dbReference>
<dbReference type="eggNOG" id="ENOG502QRN8">
    <property type="taxonomic scope" value="Eukaryota"/>
</dbReference>
<dbReference type="GeneID" id="101506051"/>
<evidence type="ECO:0000313" key="3">
    <source>
        <dbReference type="Proteomes" id="UP000087171"/>
    </source>
</evidence>
<reference evidence="3" key="1">
    <citation type="journal article" date="2013" name="Nat. Biotechnol.">
        <title>Draft genome sequence of chickpea (Cicer arietinum) provides a resource for trait improvement.</title>
        <authorList>
            <person name="Varshney R.K."/>
            <person name="Song C."/>
            <person name="Saxena R.K."/>
            <person name="Azam S."/>
            <person name="Yu S."/>
            <person name="Sharpe A.G."/>
            <person name="Cannon S."/>
            <person name="Baek J."/>
            <person name="Rosen B.D."/>
            <person name="Tar'an B."/>
            <person name="Millan T."/>
            <person name="Zhang X."/>
            <person name="Ramsay L.D."/>
            <person name="Iwata A."/>
            <person name="Wang Y."/>
            <person name="Nelson W."/>
            <person name="Farmer A.D."/>
            <person name="Gaur P.M."/>
            <person name="Soderlund C."/>
            <person name="Penmetsa R.V."/>
            <person name="Xu C."/>
            <person name="Bharti A.K."/>
            <person name="He W."/>
            <person name="Winter P."/>
            <person name="Zhao S."/>
            <person name="Hane J.K."/>
            <person name="Carrasquilla-Garcia N."/>
            <person name="Condie J.A."/>
            <person name="Upadhyaya H.D."/>
            <person name="Luo M.C."/>
            <person name="Thudi M."/>
            <person name="Gowda C.L."/>
            <person name="Singh N.P."/>
            <person name="Lichtenzveig J."/>
            <person name="Gali K.K."/>
            <person name="Rubio J."/>
            <person name="Nadarajan N."/>
            <person name="Dolezel J."/>
            <person name="Bansal K.C."/>
            <person name="Xu X."/>
            <person name="Edwards D."/>
            <person name="Zhang G."/>
            <person name="Kahl G."/>
            <person name="Gil J."/>
            <person name="Singh K.B."/>
            <person name="Datta S.K."/>
            <person name="Jackson S.A."/>
            <person name="Wang J."/>
            <person name="Cook D.R."/>
        </authorList>
    </citation>
    <scope>NUCLEOTIDE SEQUENCE [LARGE SCALE GENOMIC DNA]</scope>
    <source>
        <strain evidence="3">cv. CDC Frontier</strain>
    </source>
</reference>
<evidence type="ECO:0000256" key="1">
    <source>
        <dbReference type="SAM" id="Coils"/>
    </source>
</evidence>
<dbReference type="InterPro" id="IPR012458">
    <property type="entry name" value="DUF1664"/>
</dbReference>
<reference evidence="4" key="2">
    <citation type="submission" date="2025-08" db="UniProtKB">
        <authorList>
            <consortium name="RefSeq"/>
        </authorList>
    </citation>
    <scope>IDENTIFICATION</scope>
    <source>
        <tissue evidence="4">Etiolated seedlings</tissue>
    </source>
</reference>
<feature type="domain" description="DUF1664" evidence="2">
    <location>
        <begin position="95"/>
        <end position="217"/>
    </location>
</feature>
<proteinExistence type="predicted"/>
<keyword evidence="1" id="KW-0175">Coiled coil</keyword>
<organism evidence="3 4">
    <name type="scientific">Cicer arietinum</name>
    <name type="common">Chickpea</name>
    <name type="synonym">Garbanzo</name>
    <dbReference type="NCBI Taxonomy" id="3827"/>
    <lineage>
        <taxon>Eukaryota</taxon>
        <taxon>Viridiplantae</taxon>
        <taxon>Streptophyta</taxon>
        <taxon>Embryophyta</taxon>
        <taxon>Tracheophyta</taxon>
        <taxon>Spermatophyta</taxon>
        <taxon>Magnoliopsida</taxon>
        <taxon>eudicotyledons</taxon>
        <taxon>Gunneridae</taxon>
        <taxon>Pentapetalae</taxon>
        <taxon>rosids</taxon>
        <taxon>fabids</taxon>
        <taxon>Fabales</taxon>
        <taxon>Fabaceae</taxon>
        <taxon>Papilionoideae</taxon>
        <taxon>50 kb inversion clade</taxon>
        <taxon>NPAAA clade</taxon>
        <taxon>Hologalegina</taxon>
        <taxon>IRL clade</taxon>
        <taxon>Cicereae</taxon>
        <taxon>Cicer</taxon>
    </lineage>
</organism>
<dbReference type="Proteomes" id="UP000087171">
    <property type="component" value="Chromosome Ca2"/>
</dbReference>
<dbReference type="PaxDb" id="3827-XP_004490006.1"/>
<feature type="coiled-coil region" evidence="1">
    <location>
        <begin position="129"/>
        <end position="174"/>
    </location>
</feature>
<dbReference type="PANTHER" id="PTHR46667:SF6">
    <property type="entry name" value="OS01G0185100 PROTEIN"/>
    <property type="match status" value="1"/>
</dbReference>
<dbReference type="KEGG" id="cam:101506051"/>
<evidence type="ECO:0000259" key="2">
    <source>
        <dbReference type="Pfam" id="PF07889"/>
    </source>
</evidence>
<dbReference type="Pfam" id="PF07889">
    <property type="entry name" value="DUF1664"/>
    <property type="match status" value="1"/>
</dbReference>
<dbReference type="STRING" id="3827.A0A1S2XLC1"/>
<sequence>MAMAMQSGIGISKILFIAGAGYTGTVLIKNGKLSDIIGELQLLVKGLEKSGQADGEGEYADAIADQVRRLANEIRQIASNRPITVLNGGSGQSSNLSSLVLPAAAVGAVGYGYMWLKGISFSDLMYVTKRNMENAVADLTKKLNHASDVLDDAKKHLTQRIQKLADKMNKQTEISRSIQNGVADVRKDITNIRNTMGILHEDFKTVDGRLARLTQNQEATNKGLDYVIKFIDGNVQIMPGSKWRTTQQELPRLPGRSPGLLPYSGPPNLMGLKDIAEPLSSLDRSASDIIIPDGIDKLEQPRRPLLRATSTKC</sequence>
<gene>
    <name evidence="4" type="primary">LOC101506051</name>
</gene>
<keyword evidence="3" id="KW-1185">Reference proteome</keyword>
<dbReference type="AlphaFoldDB" id="A0A1S2XLC1"/>
<accession>A0A1S2XLC1</accession>
<evidence type="ECO:0000313" key="4">
    <source>
        <dbReference type="RefSeq" id="XP_004490007.1"/>
    </source>
</evidence>
<name>A0A1S2XLC1_CICAR</name>
<protein>
    <submittedName>
        <fullName evidence="4">Uncharacterized protein LOC101506051 isoform X1</fullName>
    </submittedName>
</protein>